<dbReference type="PROSITE" id="PS51257">
    <property type="entry name" value="PROKAR_LIPOPROTEIN"/>
    <property type="match status" value="1"/>
</dbReference>
<dbReference type="Gene3D" id="2.60.40.1740">
    <property type="entry name" value="hypothetical protein (bacova_03559)"/>
    <property type="match status" value="1"/>
</dbReference>
<dbReference type="Proteomes" id="UP000238304">
    <property type="component" value="Chromosome"/>
</dbReference>
<dbReference type="RefSeq" id="WP_106041373.1">
    <property type="nucleotide sequence ID" value="NZ_CALHZC010000064.1"/>
</dbReference>
<dbReference type="InterPro" id="IPR013728">
    <property type="entry name" value="BT_3987-like_N"/>
</dbReference>
<dbReference type="Gene3D" id="2.60.120.260">
    <property type="entry name" value="Galactose-binding domain-like"/>
    <property type="match status" value="1"/>
</dbReference>
<proteinExistence type="predicted"/>
<reference evidence="2 3" key="1">
    <citation type="submission" date="2018-02" db="EMBL/GenBank/DDBJ databases">
        <authorList>
            <person name="Holder M.E."/>
            <person name="Ajami N.J."/>
            <person name="Petrosino J.F."/>
        </authorList>
    </citation>
    <scope>NUCLEOTIDE SEQUENCE [LARGE SCALE GENOMIC DNA]</scope>
    <source>
        <strain evidence="2 3">ATCC 33285</strain>
    </source>
</reference>
<dbReference type="EMBL" id="CP027231">
    <property type="protein sequence ID" value="AVM53070.1"/>
    <property type="molecule type" value="Genomic_DNA"/>
</dbReference>
<organism evidence="2 3">
    <name type="scientific">Bacteroides zoogleoformans</name>
    <dbReference type="NCBI Taxonomy" id="28119"/>
    <lineage>
        <taxon>Bacteria</taxon>
        <taxon>Pseudomonadati</taxon>
        <taxon>Bacteroidota</taxon>
        <taxon>Bacteroidia</taxon>
        <taxon>Bacteroidales</taxon>
        <taxon>Bacteroidaceae</taxon>
        <taxon>Bacteroides</taxon>
    </lineage>
</organism>
<dbReference type="PROSITE" id="PS50022">
    <property type="entry name" value="FA58C_3"/>
    <property type="match status" value="1"/>
</dbReference>
<dbReference type="InterPro" id="IPR008979">
    <property type="entry name" value="Galactose-bd-like_sf"/>
</dbReference>
<protein>
    <recommendedName>
        <fullName evidence="1">F5/8 type C domain-containing protein</fullName>
    </recommendedName>
</protein>
<evidence type="ECO:0000259" key="1">
    <source>
        <dbReference type="PROSITE" id="PS50022"/>
    </source>
</evidence>
<sequence length="330" mass="37066">MKIYWKTALYKALIVSGAIFIQSCSNDDEEMGVKQLYYLSSEPAAVLQPSHFELSLLDNTLSGERTGYYVVGKSTMRAVKDVKLHVEQDNSLTESYNAEHKTNYEAVPEGAFTFSTGQLTIKAGDNFSSDTLRISVSDLSKLEASKKYVLPITLKSGDEGAISINRNTVYFVLSKKEIRISTRKPASWMELDRKDWTITASNYLGDYYSPEKAADGDATSSWFLGLDEPGWWAAEWTEPVTVVGISIKRQNAYSYQYNLVSFSVEYKKKGDTEWRSLEGEVTLNKSQLYAPQYTMFSSVLENIVAFKLNVLEPGIGSYTGIGELNLFKKK</sequence>
<feature type="domain" description="F5/8 type C" evidence="1">
    <location>
        <begin position="182"/>
        <end position="277"/>
    </location>
</feature>
<dbReference type="Pfam" id="PF08522">
    <property type="entry name" value="BT_3987-like_N"/>
    <property type="match status" value="1"/>
</dbReference>
<name>A0ABM6T8E7_9BACE</name>
<gene>
    <name evidence="2" type="ORF">C4H11_09105</name>
</gene>
<keyword evidence="3" id="KW-1185">Reference proteome</keyword>
<evidence type="ECO:0000313" key="3">
    <source>
        <dbReference type="Proteomes" id="UP000238304"/>
    </source>
</evidence>
<evidence type="ECO:0000313" key="2">
    <source>
        <dbReference type="EMBL" id="AVM53070.1"/>
    </source>
</evidence>
<accession>A0ABM6T8E7</accession>
<dbReference type="InterPro" id="IPR000421">
    <property type="entry name" value="FA58C"/>
</dbReference>
<dbReference type="Pfam" id="PF00754">
    <property type="entry name" value="F5_F8_type_C"/>
    <property type="match status" value="1"/>
</dbReference>
<dbReference type="SUPFAM" id="SSF49785">
    <property type="entry name" value="Galactose-binding domain-like"/>
    <property type="match status" value="1"/>
</dbReference>